<dbReference type="PANTHER" id="PTHR30502:SF0">
    <property type="entry name" value="PHOSPHOENOLPYRUVATE CARBOXYLASE FAMILY PROTEIN"/>
    <property type="match status" value="1"/>
</dbReference>
<evidence type="ECO:0000256" key="2">
    <source>
        <dbReference type="ARBA" id="ARBA00022723"/>
    </source>
</evidence>
<evidence type="ECO:0000313" key="5">
    <source>
        <dbReference type="EMBL" id="GGA05697.1"/>
    </source>
</evidence>
<dbReference type="AlphaFoldDB" id="A0A8J2XJ83"/>
<keyword evidence="6" id="KW-1185">Reference proteome</keyword>
<dbReference type="Pfam" id="PF03328">
    <property type="entry name" value="HpcH_HpaI"/>
    <property type="match status" value="1"/>
</dbReference>
<sequence length="255" mass="26255">MTSSAPDPSPVIGTMISEFSGPGMPRVLHRIGFRFGIVDTEHGAFGFSELATMAAVSAQLDFELLVRVPAIAREHIGRVLDLGADGIVVPMVNSAEQAAEAVRLAKYGPLGERGVSVTRAHSGYGVRDLPAYLEEANARTKLYVQIETAEAVAEAAAIAAVPGVHGLFMGPNDFLQSQGAPGQLDHPVLDRAMAAVAQAAQSAGVESGVISSSAALLSRGAELGMGVLSYDSELGHLIKGAGAALSSLQRKLGTA</sequence>
<dbReference type="Gene3D" id="3.20.20.60">
    <property type="entry name" value="Phosphoenolpyruvate-binding domains"/>
    <property type="match status" value="1"/>
</dbReference>
<dbReference type="GO" id="GO:0046872">
    <property type="term" value="F:metal ion binding"/>
    <property type="evidence" value="ECO:0007669"/>
    <property type="project" value="UniProtKB-KW"/>
</dbReference>
<dbReference type="PANTHER" id="PTHR30502">
    <property type="entry name" value="2-KETO-3-DEOXY-L-RHAMNONATE ALDOLASE"/>
    <property type="match status" value="1"/>
</dbReference>
<dbReference type="InterPro" id="IPR005000">
    <property type="entry name" value="Aldolase/citrate-lyase_domain"/>
</dbReference>
<dbReference type="InterPro" id="IPR015813">
    <property type="entry name" value="Pyrv/PenolPyrv_kinase-like_dom"/>
</dbReference>
<name>A0A8J2XJ83_9MICO</name>
<evidence type="ECO:0000256" key="3">
    <source>
        <dbReference type="ARBA" id="ARBA00023239"/>
    </source>
</evidence>
<organism evidence="5 6">
    <name type="scientific">Sediminivirga luteola</name>
    <dbReference type="NCBI Taxonomy" id="1774748"/>
    <lineage>
        <taxon>Bacteria</taxon>
        <taxon>Bacillati</taxon>
        <taxon>Actinomycetota</taxon>
        <taxon>Actinomycetes</taxon>
        <taxon>Micrococcales</taxon>
        <taxon>Brevibacteriaceae</taxon>
        <taxon>Sediminivirga</taxon>
    </lineage>
</organism>
<reference evidence="5" key="1">
    <citation type="journal article" date="2014" name="Int. J. Syst. Evol. Microbiol.">
        <title>Complete genome sequence of Corynebacterium casei LMG S-19264T (=DSM 44701T), isolated from a smear-ripened cheese.</title>
        <authorList>
            <consortium name="US DOE Joint Genome Institute (JGI-PGF)"/>
            <person name="Walter F."/>
            <person name="Albersmeier A."/>
            <person name="Kalinowski J."/>
            <person name="Ruckert C."/>
        </authorList>
    </citation>
    <scope>NUCLEOTIDE SEQUENCE</scope>
    <source>
        <strain evidence="5">CGMCC 1.12785</strain>
    </source>
</reference>
<gene>
    <name evidence="5" type="ORF">GCM10011333_05680</name>
</gene>
<proteinExistence type="inferred from homology"/>
<evidence type="ECO:0000256" key="1">
    <source>
        <dbReference type="ARBA" id="ARBA00005568"/>
    </source>
</evidence>
<dbReference type="InterPro" id="IPR040442">
    <property type="entry name" value="Pyrv_kinase-like_dom_sf"/>
</dbReference>
<evidence type="ECO:0000259" key="4">
    <source>
        <dbReference type="Pfam" id="PF03328"/>
    </source>
</evidence>
<evidence type="ECO:0000313" key="6">
    <source>
        <dbReference type="Proteomes" id="UP000616114"/>
    </source>
</evidence>
<dbReference type="GO" id="GO:0005737">
    <property type="term" value="C:cytoplasm"/>
    <property type="evidence" value="ECO:0007669"/>
    <property type="project" value="TreeGrafter"/>
</dbReference>
<dbReference type="GO" id="GO:0016832">
    <property type="term" value="F:aldehyde-lyase activity"/>
    <property type="evidence" value="ECO:0007669"/>
    <property type="project" value="TreeGrafter"/>
</dbReference>
<feature type="domain" description="HpcH/HpaI aldolase/citrate lyase" evidence="4">
    <location>
        <begin position="38"/>
        <end position="206"/>
    </location>
</feature>
<dbReference type="EMBL" id="BMFY01000002">
    <property type="protein sequence ID" value="GGA05697.1"/>
    <property type="molecule type" value="Genomic_DNA"/>
</dbReference>
<dbReference type="SUPFAM" id="SSF51621">
    <property type="entry name" value="Phosphoenolpyruvate/pyruvate domain"/>
    <property type="match status" value="1"/>
</dbReference>
<comment type="similarity">
    <text evidence="1">Belongs to the HpcH/HpaI aldolase family.</text>
</comment>
<accession>A0A8J2XJ83</accession>
<protein>
    <submittedName>
        <fullName evidence="5">Aldolase</fullName>
    </submittedName>
</protein>
<reference evidence="5" key="2">
    <citation type="submission" date="2020-09" db="EMBL/GenBank/DDBJ databases">
        <authorList>
            <person name="Sun Q."/>
            <person name="Zhou Y."/>
        </authorList>
    </citation>
    <scope>NUCLEOTIDE SEQUENCE</scope>
    <source>
        <strain evidence="5">CGMCC 1.12785</strain>
    </source>
</reference>
<keyword evidence="3" id="KW-0456">Lyase</keyword>
<dbReference type="InterPro" id="IPR050251">
    <property type="entry name" value="HpcH-HpaI_aldolase"/>
</dbReference>
<dbReference type="RefSeq" id="WP_188549407.1">
    <property type="nucleotide sequence ID" value="NZ_BMFY01000002.1"/>
</dbReference>
<dbReference type="Proteomes" id="UP000616114">
    <property type="component" value="Unassembled WGS sequence"/>
</dbReference>
<comment type="caution">
    <text evidence="5">The sequence shown here is derived from an EMBL/GenBank/DDBJ whole genome shotgun (WGS) entry which is preliminary data.</text>
</comment>
<keyword evidence="2" id="KW-0479">Metal-binding</keyword>